<sequence length="41" mass="4976">MIHTHLLKHLYGSFCRATRRGHLIPEFRWRFRGFYRETGGA</sequence>
<gene>
    <name evidence="1" type="ORF">METZ01_LOCUS489209</name>
</gene>
<name>A0A383CWT2_9ZZZZ</name>
<dbReference type="EMBL" id="UINC01212158">
    <property type="protein sequence ID" value="SVE36355.1"/>
    <property type="molecule type" value="Genomic_DNA"/>
</dbReference>
<feature type="non-terminal residue" evidence="1">
    <location>
        <position position="41"/>
    </location>
</feature>
<evidence type="ECO:0000313" key="1">
    <source>
        <dbReference type="EMBL" id="SVE36355.1"/>
    </source>
</evidence>
<proteinExistence type="predicted"/>
<reference evidence="1" key="1">
    <citation type="submission" date="2018-05" db="EMBL/GenBank/DDBJ databases">
        <authorList>
            <person name="Lanie J.A."/>
            <person name="Ng W.-L."/>
            <person name="Kazmierczak K.M."/>
            <person name="Andrzejewski T.M."/>
            <person name="Davidsen T.M."/>
            <person name="Wayne K.J."/>
            <person name="Tettelin H."/>
            <person name="Glass J.I."/>
            <person name="Rusch D."/>
            <person name="Podicherti R."/>
            <person name="Tsui H.-C.T."/>
            <person name="Winkler M.E."/>
        </authorList>
    </citation>
    <scope>NUCLEOTIDE SEQUENCE</scope>
</reference>
<protein>
    <submittedName>
        <fullName evidence="1">Uncharacterized protein</fullName>
    </submittedName>
</protein>
<accession>A0A383CWT2</accession>
<organism evidence="1">
    <name type="scientific">marine metagenome</name>
    <dbReference type="NCBI Taxonomy" id="408172"/>
    <lineage>
        <taxon>unclassified sequences</taxon>
        <taxon>metagenomes</taxon>
        <taxon>ecological metagenomes</taxon>
    </lineage>
</organism>
<dbReference type="AlphaFoldDB" id="A0A383CWT2"/>